<dbReference type="Gene3D" id="3.90.1150.10">
    <property type="entry name" value="Aspartate Aminotransferase, domain 1"/>
    <property type="match status" value="1"/>
</dbReference>
<dbReference type="RefSeq" id="WP_065789932.1">
    <property type="nucleotide sequence ID" value="NZ_MAUJ01000001.1"/>
</dbReference>
<dbReference type="Gene3D" id="3.40.640.10">
    <property type="entry name" value="Type I PLP-dependent aspartate aminotransferase-like (Major domain)"/>
    <property type="match status" value="1"/>
</dbReference>
<evidence type="ECO:0000313" key="6">
    <source>
        <dbReference type="EMBL" id="OCQ23939.1"/>
    </source>
</evidence>
<dbReference type="GO" id="GO:0008483">
    <property type="term" value="F:transaminase activity"/>
    <property type="evidence" value="ECO:0007669"/>
    <property type="project" value="TreeGrafter"/>
</dbReference>
<dbReference type="Proteomes" id="UP000093366">
    <property type="component" value="Unassembled WGS sequence"/>
</dbReference>
<dbReference type="CDD" id="cd00616">
    <property type="entry name" value="AHBA_syn"/>
    <property type="match status" value="1"/>
</dbReference>
<protein>
    <submittedName>
        <fullName evidence="6">UDP-4-amino-4, 6-dideoxy-N-acetyl-beta-L-altrosamine transaminase</fullName>
    </submittedName>
</protein>
<organism evidence="6 7">
    <name type="scientific">Pseudoalteromonas luteoviolacea</name>
    <dbReference type="NCBI Taxonomy" id="43657"/>
    <lineage>
        <taxon>Bacteria</taxon>
        <taxon>Pseudomonadati</taxon>
        <taxon>Pseudomonadota</taxon>
        <taxon>Gammaproteobacteria</taxon>
        <taxon>Alteromonadales</taxon>
        <taxon>Pseudoalteromonadaceae</taxon>
        <taxon>Pseudoalteromonas</taxon>
    </lineage>
</organism>
<dbReference type="InterPro" id="IPR000653">
    <property type="entry name" value="DegT/StrS_aminotransferase"/>
</dbReference>
<comment type="caution">
    <text evidence="6">The sequence shown here is derived from an EMBL/GenBank/DDBJ whole genome shotgun (WGS) entry which is preliminary data.</text>
</comment>
<dbReference type="PANTHER" id="PTHR30244:SF34">
    <property type="entry name" value="DTDP-4-AMINO-4,6-DIDEOXYGALACTOSE TRANSAMINASE"/>
    <property type="match status" value="1"/>
</dbReference>
<sequence length="392" mass="44043">MIPYGKQVISQSDIDAVIEVLNSPWLTQGPKIPEFESSVRQYCHANHATAVNSATSALHIACLALDVGHNDIVWTSPNSFVASANCALYCGAKVDFVDIDSNTGNMCVNNLESKLISARENNALPKVVIPVHFAGQSCDMETLHNLSVEYNFRIIEDASHAIGGQYKNHPVGNCQYSDICIFSFHPVKIVTSAEGGMALTNSKELDEKLKLYRSHGITADPHLLEKDSDGPWYYEQQALGFNYRMTDLHAALGISQLNQLNQFVSKRNELAAYYDALFIKHDEIRPLTQSDDVYNAYHLYVVRIANATPLLHKQIVTELRAKNIFCHVHYIPIYLQPYYRQKGFQQGYCPNAEAYYHSAVTLPLFPELTQQEQDYIVATFVETLTELSNAEK</sequence>
<dbReference type="NCBIfam" id="TIGR03588">
    <property type="entry name" value="PseC"/>
    <property type="match status" value="1"/>
</dbReference>
<dbReference type="AlphaFoldDB" id="A0A1C0TXA1"/>
<dbReference type="PIRSF" id="PIRSF000390">
    <property type="entry name" value="PLP_StrS"/>
    <property type="match status" value="1"/>
</dbReference>
<reference evidence="7" key="1">
    <citation type="submission" date="2016-07" db="EMBL/GenBank/DDBJ databases">
        <authorList>
            <person name="Florea S."/>
            <person name="Webb J.S."/>
            <person name="Jaromczyk J."/>
            <person name="Schardl C.L."/>
        </authorList>
    </citation>
    <scope>NUCLEOTIDE SEQUENCE [LARGE SCALE GENOMIC DNA]</scope>
    <source>
        <strain evidence="7">IPB1</strain>
    </source>
</reference>
<dbReference type="SUPFAM" id="SSF53383">
    <property type="entry name" value="PLP-dependent transferases"/>
    <property type="match status" value="1"/>
</dbReference>
<evidence type="ECO:0000256" key="4">
    <source>
        <dbReference type="PIRSR" id="PIRSR000390-2"/>
    </source>
</evidence>
<dbReference type="EMBL" id="MAUJ01000001">
    <property type="protein sequence ID" value="OCQ23939.1"/>
    <property type="molecule type" value="Genomic_DNA"/>
</dbReference>
<proteinExistence type="inferred from homology"/>
<accession>A0A1C0TXA1</accession>
<evidence type="ECO:0000256" key="1">
    <source>
        <dbReference type="ARBA" id="ARBA00022898"/>
    </source>
</evidence>
<gene>
    <name evidence="6" type="ORF">A7985_08370</name>
</gene>
<evidence type="ECO:0000256" key="3">
    <source>
        <dbReference type="PIRSR" id="PIRSR000390-1"/>
    </source>
</evidence>
<feature type="modified residue" description="N6-(pyridoxal phosphate)lysine" evidence="4">
    <location>
        <position position="188"/>
    </location>
</feature>
<dbReference type="InterPro" id="IPR020026">
    <property type="entry name" value="PseC"/>
</dbReference>
<dbReference type="InterPro" id="IPR015424">
    <property type="entry name" value="PyrdxlP-dep_Trfase"/>
</dbReference>
<evidence type="ECO:0000256" key="2">
    <source>
        <dbReference type="ARBA" id="ARBA00037999"/>
    </source>
</evidence>
<feature type="active site" description="Proton acceptor" evidence="3">
    <location>
        <position position="188"/>
    </location>
</feature>
<comment type="similarity">
    <text evidence="2 5">Belongs to the DegT/DnrJ/EryC1 family.</text>
</comment>
<dbReference type="PANTHER" id="PTHR30244">
    <property type="entry name" value="TRANSAMINASE"/>
    <property type="match status" value="1"/>
</dbReference>
<dbReference type="GO" id="GO:0030170">
    <property type="term" value="F:pyridoxal phosphate binding"/>
    <property type="evidence" value="ECO:0007669"/>
    <property type="project" value="TreeGrafter"/>
</dbReference>
<dbReference type="Pfam" id="PF01041">
    <property type="entry name" value="DegT_DnrJ_EryC1"/>
    <property type="match status" value="1"/>
</dbReference>
<dbReference type="GO" id="GO:0000271">
    <property type="term" value="P:polysaccharide biosynthetic process"/>
    <property type="evidence" value="ECO:0007669"/>
    <property type="project" value="TreeGrafter"/>
</dbReference>
<dbReference type="OrthoDB" id="9804264at2"/>
<name>A0A1C0TXA1_9GAMM</name>
<dbReference type="InterPro" id="IPR015421">
    <property type="entry name" value="PyrdxlP-dep_Trfase_major"/>
</dbReference>
<evidence type="ECO:0000256" key="5">
    <source>
        <dbReference type="RuleBase" id="RU004508"/>
    </source>
</evidence>
<evidence type="ECO:0000313" key="7">
    <source>
        <dbReference type="Proteomes" id="UP000093366"/>
    </source>
</evidence>
<dbReference type="InterPro" id="IPR015422">
    <property type="entry name" value="PyrdxlP-dep_Trfase_small"/>
</dbReference>
<keyword evidence="1 4" id="KW-0663">Pyridoxal phosphate</keyword>